<dbReference type="Proteomes" id="UP001174909">
    <property type="component" value="Unassembled WGS sequence"/>
</dbReference>
<organism evidence="2 3">
    <name type="scientific">Geodia barretti</name>
    <name type="common">Barrett's horny sponge</name>
    <dbReference type="NCBI Taxonomy" id="519541"/>
    <lineage>
        <taxon>Eukaryota</taxon>
        <taxon>Metazoa</taxon>
        <taxon>Porifera</taxon>
        <taxon>Demospongiae</taxon>
        <taxon>Heteroscleromorpha</taxon>
        <taxon>Tetractinellida</taxon>
        <taxon>Astrophorina</taxon>
        <taxon>Geodiidae</taxon>
        <taxon>Geodia</taxon>
    </lineage>
</organism>
<gene>
    <name evidence="2" type="ORF">GBAR_LOCUS16611</name>
</gene>
<accession>A0AA35SFV6</accession>
<evidence type="ECO:0000313" key="3">
    <source>
        <dbReference type="Proteomes" id="UP001174909"/>
    </source>
</evidence>
<dbReference type="AlphaFoldDB" id="A0AA35SFV6"/>
<comment type="caution">
    <text evidence="2">The sequence shown here is derived from an EMBL/GenBank/DDBJ whole genome shotgun (WGS) entry which is preliminary data.</text>
</comment>
<keyword evidence="3" id="KW-1185">Reference proteome</keyword>
<keyword evidence="1" id="KW-0472">Membrane</keyword>
<keyword evidence="1" id="KW-1133">Transmembrane helix</keyword>
<keyword evidence="1" id="KW-0812">Transmembrane</keyword>
<name>A0AA35SFV6_GEOBA</name>
<reference evidence="2" key="1">
    <citation type="submission" date="2023-03" db="EMBL/GenBank/DDBJ databases">
        <authorList>
            <person name="Steffen K."/>
            <person name="Cardenas P."/>
        </authorList>
    </citation>
    <scope>NUCLEOTIDE SEQUENCE</scope>
</reference>
<proteinExistence type="predicted"/>
<feature type="transmembrane region" description="Helical" evidence="1">
    <location>
        <begin position="6"/>
        <end position="22"/>
    </location>
</feature>
<evidence type="ECO:0000313" key="2">
    <source>
        <dbReference type="EMBL" id="CAI8029233.1"/>
    </source>
</evidence>
<sequence length="23" mass="2550">MSCEAPAALLTLLSLPSFYIVYF</sequence>
<evidence type="ECO:0000256" key="1">
    <source>
        <dbReference type="SAM" id="Phobius"/>
    </source>
</evidence>
<dbReference type="EMBL" id="CASHTH010002390">
    <property type="protein sequence ID" value="CAI8029233.1"/>
    <property type="molecule type" value="Genomic_DNA"/>
</dbReference>
<protein>
    <submittedName>
        <fullName evidence="2">Uncharacterized protein</fullName>
    </submittedName>
</protein>